<comment type="caution">
    <text evidence="2">The sequence shown here is derived from an EMBL/GenBank/DDBJ whole genome shotgun (WGS) entry which is preliminary data.</text>
</comment>
<reference evidence="3 4" key="2">
    <citation type="submission" date="2024-05" db="EMBL/GenBank/DDBJ databases">
        <authorList>
            <person name="Chen Y."/>
            <person name="Shah S."/>
            <person name="Dougan E. K."/>
            <person name="Thang M."/>
            <person name="Chan C."/>
        </authorList>
    </citation>
    <scope>NUCLEOTIDE SEQUENCE [LARGE SCALE GENOMIC DNA]</scope>
</reference>
<reference evidence="2" key="1">
    <citation type="submission" date="2022-10" db="EMBL/GenBank/DDBJ databases">
        <authorList>
            <person name="Chen Y."/>
            <person name="Dougan E. K."/>
            <person name="Chan C."/>
            <person name="Rhodes N."/>
            <person name="Thang M."/>
        </authorList>
    </citation>
    <scope>NUCLEOTIDE SEQUENCE</scope>
</reference>
<evidence type="ECO:0000313" key="3">
    <source>
        <dbReference type="EMBL" id="CAL4761751.1"/>
    </source>
</evidence>
<dbReference type="AlphaFoldDB" id="A0A9P1BJ98"/>
<name>A0A9P1BJ98_9DINO</name>
<dbReference type="Proteomes" id="UP001152797">
    <property type="component" value="Unassembled WGS sequence"/>
</dbReference>
<dbReference type="EMBL" id="CAMXCT020000135">
    <property type="protein sequence ID" value="CAL1127814.1"/>
    <property type="molecule type" value="Genomic_DNA"/>
</dbReference>
<protein>
    <submittedName>
        <fullName evidence="2">Uncharacterized protein</fullName>
    </submittedName>
</protein>
<feature type="compositionally biased region" description="Polar residues" evidence="1">
    <location>
        <begin position="179"/>
        <end position="189"/>
    </location>
</feature>
<evidence type="ECO:0000256" key="1">
    <source>
        <dbReference type="SAM" id="MobiDB-lite"/>
    </source>
</evidence>
<feature type="compositionally biased region" description="Basic and acidic residues" evidence="1">
    <location>
        <begin position="312"/>
        <end position="322"/>
    </location>
</feature>
<evidence type="ECO:0000313" key="2">
    <source>
        <dbReference type="EMBL" id="CAI3974439.1"/>
    </source>
</evidence>
<feature type="compositionally biased region" description="Basic and acidic residues" evidence="1">
    <location>
        <begin position="402"/>
        <end position="413"/>
    </location>
</feature>
<feature type="compositionally biased region" description="Acidic residues" evidence="1">
    <location>
        <begin position="1"/>
        <end position="40"/>
    </location>
</feature>
<feature type="region of interest" description="Disordered" evidence="1">
    <location>
        <begin position="348"/>
        <end position="369"/>
    </location>
</feature>
<organism evidence="2">
    <name type="scientific">Cladocopium goreaui</name>
    <dbReference type="NCBI Taxonomy" id="2562237"/>
    <lineage>
        <taxon>Eukaryota</taxon>
        <taxon>Sar</taxon>
        <taxon>Alveolata</taxon>
        <taxon>Dinophyceae</taxon>
        <taxon>Suessiales</taxon>
        <taxon>Symbiodiniaceae</taxon>
        <taxon>Cladocopium</taxon>
    </lineage>
</organism>
<feature type="non-terminal residue" evidence="2">
    <location>
        <position position="421"/>
    </location>
</feature>
<feature type="compositionally biased region" description="Basic and acidic residues" evidence="1">
    <location>
        <begin position="222"/>
        <end position="234"/>
    </location>
</feature>
<feature type="region of interest" description="Disordered" evidence="1">
    <location>
        <begin position="149"/>
        <end position="326"/>
    </location>
</feature>
<accession>A0A9P1BJ98</accession>
<gene>
    <name evidence="2" type="ORF">C1SCF055_LOCUS2838</name>
</gene>
<keyword evidence="4" id="KW-1185">Reference proteome</keyword>
<dbReference type="EMBL" id="CAMXCT030000135">
    <property type="protein sequence ID" value="CAL4761751.1"/>
    <property type="molecule type" value="Genomic_DNA"/>
</dbReference>
<evidence type="ECO:0000313" key="4">
    <source>
        <dbReference type="Proteomes" id="UP001152797"/>
    </source>
</evidence>
<dbReference type="EMBL" id="CAMXCT010000135">
    <property type="protein sequence ID" value="CAI3974439.1"/>
    <property type="molecule type" value="Genomic_DNA"/>
</dbReference>
<proteinExistence type="predicted"/>
<sequence length="421" mass="45297">MMRSDQEDDEYEDSYEGSEEDPDETDSEDEESDEESEEEGFLGARYAAVDQIMRGQATGSSTDGAGERLARSVTWPGQVFKRSALRRSSEPYQRKSVSFAEELVDTKEFVAFQGSPASSDSSPVATAEPYRNMPVEMDPEALEGAAFSRFRNLMTPTEMESPQEGLPGKAAGADGVGSLQESSTFSTTAAEVDVQSHCAEDEDAALPEHEPADEASVLNVLEAKEDEKEEKKDEEKDEDEELTASLVAGASVASDAEQPEGEPSSLDQAYGTEDEELAASLVAGAFVASDAEQPEGEPVDGSGSDGEDLLETLDHVPPKPESDLQASAGIAGFPSTLGTFDMEAAGRADCAMHGTPGQHSDSDVQTDDSLAVQQPTVEEAVKKMSSKEQMAAKMEERRRKLEGLLPQEPREAEPLVQHFFE</sequence>
<feature type="region of interest" description="Disordered" evidence="1">
    <location>
        <begin position="1"/>
        <end position="70"/>
    </location>
</feature>
<feature type="region of interest" description="Disordered" evidence="1">
    <location>
        <begin position="402"/>
        <end position="421"/>
    </location>
</feature>